<dbReference type="Pfam" id="PF10983">
    <property type="entry name" value="DUF2793"/>
    <property type="match status" value="1"/>
</dbReference>
<dbReference type="Gene3D" id="2.160.20.10">
    <property type="entry name" value="Single-stranded right-handed beta-helix, Pectin lyase-like"/>
    <property type="match status" value="1"/>
</dbReference>
<dbReference type="AlphaFoldDB" id="I0KAB5"/>
<protein>
    <submittedName>
        <fullName evidence="1">Uncharacterized protein</fullName>
    </submittedName>
</protein>
<proteinExistence type="predicted"/>
<dbReference type="RefSeq" id="WP_015332167.1">
    <property type="nucleotide sequence ID" value="NC_020054.1"/>
</dbReference>
<dbReference type="InterPro" id="IPR021251">
    <property type="entry name" value="DUF2793"/>
</dbReference>
<accession>I0KAB5</accession>
<gene>
    <name evidence="1" type="ORF">FAES_3059</name>
</gene>
<name>I0KAB5_9BACT</name>
<dbReference type="HOGENOM" id="CLU_406966_0_0_10"/>
<reference evidence="1 2" key="1">
    <citation type="journal article" date="2012" name="J. Bacteriol.">
        <title>Genome Sequence of Fibrella aestuarina BUZ 2T, a Filamentous Marine Bacterium.</title>
        <authorList>
            <person name="Filippini M."/>
            <person name="Qi W."/>
            <person name="Blom J."/>
            <person name="Goesmann A."/>
            <person name="Smits T.H."/>
            <person name="Bagheri H.C."/>
        </authorList>
    </citation>
    <scope>NUCLEOTIDE SEQUENCE [LARGE SCALE GENOMIC DNA]</scope>
    <source>
        <strain evidence="2">BUZ 2T</strain>
    </source>
</reference>
<dbReference type="InterPro" id="IPR006626">
    <property type="entry name" value="PbH1"/>
</dbReference>
<organism evidence="1 2">
    <name type="scientific">Fibrella aestuarina BUZ 2</name>
    <dbReference type="NCBI Taxonomy" id="1166018"/>
    <lineage>
        <taxon>Bacteria</taxon>
        <taxon>Pseudomonadati</taxon>
        <taxon>Bacteroidota</taxon>
        <taxon>Cytophagia</taxon>
        <taxon>Cytophagales</taxon>
        <taxon>Spirosomataceae</taxon>
        <taxon>Fibrella</taxon>
    </lineage>
</organism>
<sequence>MLLTTHALIVLVAHLLVRHPRPDTHGTTPAKRADSSLVAATSPGVRPEAFGAVGDRIADDTAPLRAALAAACSSGQPLLISRQKHYRLTDQLTAPGALTMVIEPEAELYLDTTTPGKRLLYTRWSLTLTNKGLLTGSWRMDGQQTNTVNSGQIKGQHLIRVDAPDTGMIRVRITGGQYRRSGDQAIVVSQQNSRQNRFTSLIIENTTIRDCYHGVHLNNLDCPAPIVGAVFRNNVIRNMASKGPGLMHSQTEGSGNGLTTWGRFDRLMLLNNTVDSCGRMGIELFIPHDHFLRGWHNRKLQIVGNRISNCGYFALSQQGDSNYIARNTLTNWHTDYIEMLGNGTTVERNVLDGVGFSTTSNDRGTQSALDRHDLTVRQNTFRQRSFQKTVIEATFCENVLIENNTIRCTERQAGTTGFRAPISVGNTLNAMVRNNVVTAAYPFQGPFYNFGRNAGLTWTNDRLSLTGYAPDSLASLFSIYQLRNSTIQGVRVVAPTRLRLRDNAFNVLNYPVNGLYSYVWTGSQFVTKPLTAKSLQQKPPTSPAQGDTYWLTDNPTGEWSGQGRKLATWTGNQWVFTTVQDVFPYETNATKEPFYSHSGLPTSADKPGTTYLLMDGPGLMGVRFINNDFSGGGRIADRDGKPAFRFVNTRLWKVGIVNTTEAFDGTNLQLNDISR</sequence>
<dbReference type="EMBL" id="HE796683">
    <property type="protein sequence ID" value="CCH01068.1"/>
    <property type="molecule type" value="Genomic_DNA"/>
</dbReference>
<dbReference type="OrthoDB" id="9788772at2"/>
<keyword evidence="2" id="KW-1185">Reference proteome</keyword>
<dbReference type="KEGG" id="fae:FAES_3059"/>
<evidence type="ECO:0000313" key="1">
    <source>
        <dbReference type="EMBL" id="CCH01068.1"/>
    </source>
</evidence>
<dbReference type="InterPro" id="IPR011050">
    <property type="entry name" value="Pectin_lyase_fold/virulence"/>
</dbReference>
<dbReference type="SMART" id="SM00710">
    <property type="entry name" value="PbH1"/>
    <property type="match status" value="6"/>
</dbReference>
<dbReference type="InterPro" id="IPR012334">
    <property type="entry name" value="Pectin_lyas_fold"/>
</dbReference>
<evidence type="ECO:0000313" key="2">
    <source>
        <dbReference type="Proteomes" id="UP000011058"/>
    </source>
</evidence>
<dbReference type="Proteomes" id="UP000011058">
    <property type="component" value="Chromosome"/>
</dbReference>
<dbReference type="SUPFAM" id="SSF51126">
    <property type="entry name" value="Pectin lyase-like"/>
    <property type="match status" value="1"/>
</dbReference>